<name>A0A4D6KJ59_9EURY</name>
<feature type="modified residue" description="4-aspartylphosphate" evidence="6">
    <location>
        <position position="55"/>
    </location>
</feature>
<reference evidence="8 9" key="2">
    <citation type="submission" date="2019-04" db="EMBL/GenBank/DDBJ databases">
        <authorList>
            <person name="Yang S."/>
            <person name="Wei W."/>
        </authorList>
    </citation>
    <scope>NUCLEOTIDE SEQUENCE [LARGE SCALE GENOMIC DNA]</scope>
    <source>
        <strain evidence="9">ZP60</strain>
    </source>
</reference>
<evidence type="ECO:0000256" key="4">
    <source>
        <dbReference type="ARBA" id="ARBA00023125"/>
    </source>
</evidence>
<dbReference type="PANTHER" id="PTHR48111">
    <property type="entry name" value="REGULATOR OF RPOS"/>
    <property type="match status" value="1"/>
</dbReference>
<dbReference type="Proteomes" id="UP000297053">
    <property type="component" value="Chromosome"/>
</dbReference>
<dbReference type="Gene3D" id="3.40.50.2300">
    <property type="match status" value="1"/>
</dbReference>
<reference evidence="8 9" key="1">
    <citation type="submission" date="2019-04" db="EMBL/GenBank/DDBJ databases">
        <title>Complete genome sequence of Arthrobacter sp. ZXY-2 associated with effective atrazine degradation and salt adaptation.</title>
        <authorList>
            <person name="Zhao X."/>
        </authorList>
    </citation>
    <scope>NUCLEOTIDE SEQUENCE [LARGE SCALE GENOMIC DNA]</scope>
    <source>
        <strain evidence="9">ZP60</strain>
    </source>
</reference>
<protein>
    <submittedName>
        <fullName evidence="8">Response regulator</fullName>
    </submittedName>
</protein>
<dbReference type="OMA" id="DYRAMFR"/>
<dbReference type="Pfam" id="PF08663">
    <property type="entry name" value="HalX"/>
    <property type="match status" value="1"/>
</dbReference>
<dbReference type="InterPro" id="IPR001789">
    <property type="entry name" value="Sig_transdc_resp-reg_receiver"/>
</dbReference>
<organism evidence="8 9">
    <name type="scientific">Halomicrobium mukohataei</name>
    <dbReference type="NCBI Taxonomy" id="57705"/>
    <lineage>
        <taxon>Archaea</taxon>
        <taxon>Methanobacteriati</taxon>
        <taxon>Methanobacteriota</taxon>
        <taxon>Stenosarchaea group</taxon>
        <taxon>Halobacteria</taxon>
        <taxon>Halobacteriales</taxon>
        <taxon>Haloarculaceae</taxon>
        <taxon>Halomicrobium</taxon>
    </lineage>
</organism>
<dbReference type="GO" id="GO:0032993">
    <property type="term" value="C:protein-DNA complex"/>
    <property type="evidence" value="ECO:0007669"/>
    <property type="project" value="TreeGrafter"/>
</dbReference>
<dbReference type="CDD" id="cd00156">
    <property type="entry name" value="REC"/>
    <property type="match status" value="1"/>
</dbReference>
<proteinExistence type="predicted"/>
<sequence>MAVSERATVLIVDDEPDVADAYAAQLRGQYDIQTVYSGQAALDALEPEIDVVLLDRRMPDISGDAILERIRERDLQARVAMVTAVDPDFDIIDMPFDDYVVKPVSRDDLFETIERLQSCAAYQNHLREYYALTSKFAALKASKREAELRSSEEFQELKDRIEDHQTELDEIVDRFDEHDYEAIFRDVGGRAELSLDE</sequence>
<evidence type="ECO:0000313" key="8">
    <source>
        <dbReference type="EMBL" id="QCD66151.1"/>
    </source>
</evidence>
<dbReference type="InterPro" id="IPR011006">
    <property type="entry name" value="CheY-like_superfamily"/>
</dbReference>
<keyword evidence="2" id="KW-0902">Two-component regulatory system</keyword>
<evidence type="ECO:0000259" key="7">
    <source>
        <dbReference type="PROSITE" id="PS50110"/>
    </source>
</evidence>
<dbReference type="InterPro" id="IPR039420">
    <property type="entry name" value="WalR-like"/>
</dbReference>
<dbReference type="SUPFAM" id="SSF52172">
    <property type="entry name" value="CheY-like"/>
    <property type="match status" value="1"/>
</dbReference>
<evidence type="ECO:0000313" key="9">
    <source>
        <dbReference type="Proteomes" id="UP000297053"/>
    </source>
</evidence>
<gene>
    <name evidence="8" type="ORF">E5139_11045</name>
</gene>
<dbReference type="PANTHER" id="PTHR48111:SF1">
    <property type="entry name" value="TWO-COMPONENT RESPONSE REGULATOR ORR33"/>
    <property type="match status" value="1"/>
</dbReference>
<dbReference type="GO" id="GO:0005829">
    <property type="term" value="C:cytosol"/>
    <property type="evidence" value="ECO:0007669"/>
    <property type="project" value="TreeGrafter"/>
</dbReference>
<dbReference type="SMART" id="SM00448">
    <property type="entry name" value="REC"/>
    <property type="match status" value="1"/>
</dbReference>
<dbReference type="GO" id="GO:0000156">
    <property type="term" value="F:phosphorelay response regulator activity"/>
    <property type="evidence" value="ECO:0007669"/>
    <property type="project" value="TreeGrafter"/>
</dbReference>
<evidence type="ECO:0000256" key="3">
    <source>
        <dbReference type="ARBA" id="ARBA00023015"/>
    </source>
</evidence>
<keyword evidence="4" id="KW-0238">DNA-binding</keyword>
<dbReference type="RefSeq" id="WP_015762542.1">
    <property type="nucleotide sequence ID" value="NZ_CP039375.1"/>
</dbReference>
<dbReference type="GeneID" id="42179479"/>
<dbReference type="InterPro" id="IPR013971">
    <property type="entry name" value="HalX_domain"/>
</dbReference>
<dbReference type="EMBL" id="CP039375">
    <property type="protein sequence ID" value="QCD66151.1"/>
    <property type="molecule type" value="Genomic_DNA"/>
</dbReference>
<evidence type="ECO:0000256" key="2">
    <source>
        <dbReference type="ARBA" id="ARBA00023012"/>
    </source>
</evidence>
<dbReference type="GO" id="GO:0000976">
    <property type="term" value="F:transcription cis-regulatory region binding"/>
    <property type="evidence" value="ECO:0007669"/>
    <property type="project" value="TreeGrafter"/>
</dbReference>
<keyword evidence="3" id="KW-0805">Transcription regulation</keyword>
<dbReference type="GO" id="GO:0006355">
    <property type="term" value="P:regulation of DNA-templated transcription"/>
    <property type="evidence" value="ECO:0007669"/>
    <property type="project" value="TreeGrafter"/>
</dbReference>
<dbReference type="PROSITE" id="PS50110">
    <property type="entry name" value="RESPONSE_REGULATORY"/>
    <property type="match status" value="1"/>
</dbReference>
<keyword evidence="1 6" id="KW-0597">Phosphoprotein</keyword>
<dbReference type="KEGG" id="halz:E5139_11045"/>
<dbReference type="AlphaFoldDB" id="A0A4D6KJ59"/>
<feature type="domain" description="Response regulatory" evidence="7">
    <location>
        <begin position="8"/>
        <end position="117"/>
    </location>
</feature>
<accession>A0A4D6KJ59</accession>
<evidence type="ECO:0000256" key="5">
    <source>
        <dbReference type="ARBA" id="ARBA00023163"/>
    </source>
</evidence>
<evidence type="ECO:0000256" key="6">
    <source>
        <dbReference type="PROSITE-ProRule" id="PRU00169"/>
    </source>
</evidence>
<dbReference type="Pfam" id="PF00072">
    <property type="entry name" value="Response_reg"/>
    <property type="match status" value="1"/>
</dbReference>
<evidence type="ECO:0000256" key="1">
    <source>
        <dbReference type="ARBA" id="ARBA00022553"/>
    </source>
</evidence>
<keyword evidence="5" id="KW-0804">Transcription</keyword>